<feature type="transmembrane region" description="Helical" evidence="2">
    <location>
        <begin position="314"/>
        <end position="335"/>
    </location>
</feature>
<keyword evidence="2" id="KW-0472">Membrane</keyword>
<keyword evidence="2" id="KW-0812">Transmembrane</keyword>
<dbReference type="InterPro" id="IPR001623">
    <property type="entry name" value="DnaJ_domain"/>
</dbReference>
<protein>
    <submittedName>
        <fullName evidence="4">DnaJ domain-containing protein</fullName>
    </submittedName>
</protein>
<feature type="transmembrane region" description="Helical" evidence="2">
    <location>
        <begin position="356"/>
        <end position="375"/>
    </location>
</feature>
<dbReference type="Gene3D" id="1.10.287.110">
    <property type="entry name" value="DnaJ domain"/>
    <property type="match status" value="1"/>
</dbReference>
<evidence type="ECO:0000313" key="6">
    <source>
        <dbReference type="Proteomes" id="UP000713964"/>
    </source>
</evidence>
<dbReference type="InterPro" id="IPR011990">
    <property type="entry name" value="TPR-like_helical_dom_sf"/>
</dbReference>
<reference evidence="4" key="1">
    <citation type="submission" date="2020-04" db="EMBL/GenBank/DDBJ databases">
        <title>Deep metagenomics examines the oral microbiome during advanced dental caries in children, revealing novel taxa and co-occurrences with host molecules.</title>
        <authorList>
            <person name="Baker J.L."/>
            <person name="Morton J.T."/>
            <person name="Dinis M."/>
            <person name="Alvarez R."/>
            <person name="Tran N.C."/>
            <person name="Knight R."/>
            <person name="Edlund A."/>
        </authorList>
    </citation>
    <scope>NUCLEOTIDE SEQUENCE</scope>
    <source>
        <strain evidence="4">JCVI_29_bin.11</strain>
        <strain evidence="5">JCVI_44_bin.2</strain>
    </source>
</reference>
<dbReference type="SUPFAM" id="SSF48452">
    <property type="entry name" value="TPR-like"/>
    <property type="match status" value="1"/>
</dbReference>
<organism evidence="4 6">
    <name type="scientific">Rothia mucilaginosa</name>
    <dbReference type="NCBI Taxonomy" id="43675"/>
    <lineage>
        <taxon>Bacteria</taxon>
        <taxon>Bacillati</taxon>
        <taxon>Actinomycetota</taxon>
        <taxon>Actinomycetes</taxon>
        <taxon>Micrococcales</taxon>
        <taxon>Micrococcaceae</taxon>
        <taxon>Rothia</taxon>
    </lineage>
</organism>
<dbReference type="CDD" id="cd06257">
    <property type="entry name" value="DnaJ"/>
    <property type="match status" value="1"/>
</dbReference>
<comment type="caution">
    <text evidence="4">The sequence shown here is derived from an EMBL/GenBank/DDBJ whole genome shotgun (WGS) entry which is preliminary data.</text>
</comment>
<evidence type="ECO:0000259" key="3">
    <source>
        <dbReference type="PROSITE" id="PS50076"/>
    </source>
</evidence>
<dbReference type="SUPFAM" id="SSF46565">
    <property type="entry name" value="Chaperone J-domain"/>
    <property type="match status" value="1"/>
</dbReference>
<dbReference type="EMBL" id="JABZXR010000001">
    <property type="protein sequence ID" value="MBF1663046.1"/>
    <property type="molecule type" value="Genomic_DNA"/>
</dbReference>
<evidence type="ECO:0000313" key="4">
    <source>
        <dbReference type="EMBL" id="MBF1658248.1"/>
    </source>
</evidence>
<feature type="domain" description="J" evidence="3">
    <location>
        <begin position="5"/>
        <end position="74"/>
    </location>
</feature>
<dbReference type="Pfam" id="PF00226">
    <property type="entry name" value="DnaJ"/>
    <property type="match status" value="1"/>
</dbReference>
<dbReference type="RefSeq" id="WP_303938929.1">
    <property type="nucleotide sequence ID" value="NZ_JABZXR010000001.1"/>
</dbReference>
<dbReference type="Proteomes" id="UP000756427">
    <property type="component" value="Unassembled WGS sequence"/>
</dbReference>
<accession>A0A930PT30</accession>
<proteinExistence type="predicted"/>
<feature type="transmembrane region" description="Helical" evidence="2">
    <location>
        <begin position="395"/>
        <end position="412"/>
    </location>
</feature>
<keyword evidence="2" id="KW-1133">Transmembrane helix</keyword>
<dbReference type="Proteomes" id="UP000713964">
    <property type="component" value="Unassembled WGS sequence"/>
</dbReference>
<dbReference type="InterPro" id="IPR036869">
    <property type="entry name" value="J_dom_sf"/>
</dbReference>
<dbReference type="Gene3D" id="1.25.40.10">
    <property type="entry name" value="Tetratricopeptide repeat domain"/>
    <property type="match status" value="1"/>
</dbReference>
<feature type="region of interest" description="Disordered" evidence="1">
    <location>
        <begin position="65"/>
        <end position="97"/>
    </location>
</feature>
<evidence type="ECO:0000256" key="2">
    <source>
        <dbReference type="SAM" id="Phobius"/>
    </source>
</evidence>
<name>A0A930PT30_9MICC</name>
<dbReference type="PROSITE" id="PS50076">
    <property type="entry name" value="DNAJ_2"/>
    <property type="match status" value="1"/>
</dbReference>
<dbReference type="AlphaFoldDB" id="A0A930PT30"/>
<gene>
    <name evidence="4" type="ORF">HXO58_00225</name>
    <name evidence="5" type="ORF">HXO64_00620</name>
</gene>
<evidence type="ECO:0000313" key="5">
    <source>
        <dbReference type="EMBL" id="MBF1663046.1"/>
    </source>
</evidence>
<dbReference type="EMBL" id="JABZXL010000001">
    <property type="protein sequence ID" value="MBF1658248.1"/>
    <property type="molecule type" value="Genomic_DNA"/>
</dbReference>
<evidence type="ECO:0000256" key="1">
    <source>
        <dbReference type="SAM" id="MobiDB-lite"/>
    </source>
</evidence>
<sequence>MTTENFYEVLGLPQNATAEDVEKALREQRKRYRLLTSHPERAKAREGEDRLELLDRVEQTLLNPSARASYDESLRRRGPAPRPSAEPRSASGDSKEERLRADMRYAWENENWNSLVKFAQAMHRIRPDDVEAWEKLAAAYLWGDWDYNRRRDVMHAISQARRYGSEHEEFLLMMERSLAQRDGDYERVMGINRQLMALKPEDTDYISDFIISRWNAGQHAEALQDADNALAAYPDNPQMLRLHAIIHMEEADSHGVIYNGVTIINSKEQVKAIRSSLSKVRDAYLLPYDLLQKYRNIEENMRFARRRPFTFGRLVRFVVTFFAGALVLSVIWALLQGAIHSSNQAAYDTINGYMTLVTFIVLPVFAFYTSFPPYWKTNQRALTGQGYNPTRTTTGILGVILMIFGIFIRGLSRLGR</sequence>